<protein>
    <recommendedName>
        <fullName evidence="4">Secreted protein</fullName>
    </recommendedName>
</protein>
<evidence type="ECO:0000256" key="1">
    <source>
        <dbReference type="SAM" id="SignalP"/>
    </source>
</evidence>
<dbReference type="Proteomes" id="UP000241690">
    <property type="component" value="Unassembled WGS sequence"/>
</dbReference>
<organism evidence="2 3">
    <name type="scientific">Trichoderma harzianum CBS 226.95</name>
    <dbReference type="NCBI Taxonomy" id="983964"/>
    <lineage>
        <taxon>Eukaryota</taxon>
        <taxon>Fungi</taxon>
        <taxon>Dikarya</taxon>
        <taxon>Ascomycota</taxon>
        <taxon>Pezizomycotina</taxon>
        <taxon>Sordariomycetes</taxon>
        <taxon>Hypocreomycetidae</taxon>
        <taxon>Hypocreales</taxon>
        <taxon>Hypocreaceae</taxon>
        <taxon>Trichoderma</taxon>
    </lineage>
</organism>
<keyword evidence="3" id="KW-1185">Reference proteome</keyword>
<feature type="signal peptide" evidence="1">
    <location>
        <begin position="1"/>
        <end position="27"/>
    </location>
</feature>
<dbReference type="EMBL" id="KZ679683">
    <property type="protein sequence ID" value="PTB52830.1"/>
    <property type="molecule type" value="Genomic_DNA"/>
</dbReference>
<name>A0A2T4A6Z4_TRIHA</name>
<feature type="chain" id="PRO_5015536167" description="Secreted protein" evidence="1">
    <location>
        <begin position="28"/>
        <end position="66"/>
    </location>
</feature>
<reference evidence="2 3" key="1">
    <citation type="submission" date="2016-07" db="EMBL/GenBank/DDBJ databases">
        <title>Multiple horizontal gene transfer events from other fungi enriched the ability of initially mycotrophic Trichoderma (Ascomycota) to feed on dead plant biomass.</title>
        <authorList>
            <consortium name="DOE Joint Genome Institute"/>
            <person name="Aerts A."/>
            <person name="Atanasova L."/>
            <person name="Chenthamara K."/>
            <person name="Zhang J."/>
            <person name="Grujic M."/>
            <person name="Henrissat B."/>
            <person name="Kuo A."/>
            <person name="Salamov A."/>
            <person name="Lipzen A."/>
            <person name="Labutti K."/>
            <person name="Barry K."/>
            <person name="Miao Y."/>
            <person name="Rahimi M.J."/>
            <person name="Shen Q."/>
            <person name="Grigoriev I.V."/>
            <person name="Kubicek C.P."/>
            <person name="Druzhinina I.S."/>
        </authorList>
    </citation>
    <scope>NUCLEOTIDE SEQUENCE [LARGE SCALE GENOMIC DNA]</scope>
    <source>
        <strain evidence="2 3">CBS 226.95</strain>
    </source>
</reference>
<evidence type="ECO:0000313" key="2">
    <source>
        <dbReference type="EMBL" id="PTB52830.1"/>
    </source>
</evidence>
<dbReference type="GeneID" id="36627980"/>
<dbReference type="AlphaFoldDB" id="A0A2T4A6Z4"/>
<proteinExistence type="predicted"/>
<sequence>MYVSSSHRHRRLFFFLLILFFLSKTWAPNTLPSLEQQHNAHLLYLRSSYPTRQDFACASHRIASGT</sequence>
<evidence type="ECO:0008006" key="4">
    <source>
        <dbReference type="Google" id="ProtNLM"/>
    </source>
</evidence>
<gene>
    <name evidence="2" type="ORF">M431DRAFT_510111</name>
</gene>
<keyword evidence="1" id="KW-0732">Signal</keyword>
<evidence type="ECO:0000313" key="3">
    <source>
        <dbReference type="Proteomes" id="UP000241690"/>
    </source>
</evidence>
<accession>A0A2T4A6Z4</accession>
<dbReference type="RefSeq" id="XP_024772507.1">
    <property type="nucleotide sequence ID" value="XM_024919411.1"/>
</dbReference>